<keyword evidence="2" id="KW-1185">Reference proteome</keyword>
<accession>A0A8H6AUZ0</accession>
<dbReference type="OrthoDB" id="3525935at2759"/>
<gene>
    <name evidence="1" type="ORF">Bfra_004188ia</name>
</gene>
<sequence>MILEPIHDTPARGPHPEWLVSLLPPAPQVAPNHATLVAQELVQLEADVEDALLRAVETDQSLTNLEDELQVPREDFSGVENLSNEYIHNASEFVMISLTGLSAVNYERYQSQVRRHQMSLTQFATSSQRLGEGRREVERFNDHVQRRYSTATLALVRAEVNFSIGIVDQSLE</sequence>
<evidence type="ECO:0000313" key="1">
    <source>
        <dbReference type="EMBL" id="KAF5874181.1"/>
    </source>
</evidence>
<protein>
    <submittedName>
        <fullName evidence="1">Uncharacterized protein</fullName>
    </submittedName>
</protein>
<evidence type="ECO:0000313" key="2">
    <source>
        <dbReference type="Proteomes" id="UP000531561"/>
    </source>
</evidence>
<organism evidence="1 2">
    <name type="scientific">Botrytis fragariae</name>
    <dbReference type="NCBI Taxonomy" id="1964551"/>
    <lineage>
        <taxon>Eukaryota</taxon>
        <taxon>Fungi</taxon>
        <taxon>Dikarya</taxon>
        <taxon>Ascomycota</taxon>
        <taxon>Pezizomycotina</taxon>
        <taxon>Leotiomycetes</taxon>
        <taxon>Helotiales</taxon>
        <taxon>Sclerotiniaceae</taxon>
        <taxon>Botrytis</taxon>
    </lineage>
</organism>
<proteinExistence type="predicted"/>
<reference evidence="1 2" key="1">
    <citation type="journal article" date="2020" name="Phytopathology">
        <title>A high-quality genome resource of Botrytis fragariae, a new and rapidly spreading fungal pathogen causing strawberry gray mold in the U.S.A.</title>
        <authorList>
            <person name="Wu Y."/>
            <person name="Saski C.A."/>
            <person name="Schnabel G."/>
            <person name="Xiao S."/>
            <person name="Hu M."/>
        </authorList>
    </citation>
    <scope>NUCLEOTIDE SEQUENCE [LARGE SCALE GENOMIC DNA]</scope>
    <source>
        <strain evidence="1 2">BVB16</strain>
    </source>
</reference>
<dbReference type="RefSeq" id="XP_037193127.1">
    <property type="nucleotide sequence ID" value="XM_037334593.1"/>
</dbReference>
<dbReference type="GeneID" id="59258285"/>
<dbReference type="EMBL" id="JABFCT010000007">
    <property type="protein sequence ID" value="KAF5874181.1"/>
    <property type="molecule type" value="Genomic_DNA"/>
</dbReference>
<comment type="caution">
    <text evidence="1">The sequence shown here is derived from an EMBL/GenBank/DDBJ whole genome shotgun (WGS) entry which is preliminary data.</text>
</comment>
<dbReference type="AlphaFoldDB" id="A0A8H6AUZ0"/>
<name>A0A8H6AUZ0_9HELO</name>
<dbReference type="Proteomes" id="UP000531561">
    <property type="component" value="Unassembled WGS sequence"/>
</dbReference>